<dbReference type="Proteomes" id="UP000677913">
    <property type="component" value="Unassembled WGS sequence"/>
</dbReference>
<dbReference type="PANTHER" id="PTHR47992">
    <property type="entry name" value="PROTEIN PHOSPHATASE"/>
    <property type="match status" value="1"/>
</dbReference>
<dbReference type="AlphaFoldDB" id="A0A8J7WWC4"/>
<dbReference type="InterPro" id="IPR036457">
    <property type="entry name" value="PPM-type-like_dom_sf"/>
</dbReference>
<feature type="compositionally biased region" description="Basic and acidic residues" evidence="1">
    <location>
        <begin position="254"/>
        <end position="265"/>
    </location>
</feature>
<protein>
    <submittedName>
        <fullName evidence="3">Serine/threonine-protein phosphatase</fullName>
    </submittedName>
</protein>
<dbReference type="InterPro" id="IPR001932">
    <property type="entry name" value="PPM-type_phosphatase-like_dom"/>
</dbReference>
<dbReference type="PROSITE" id="PS51746">
    <property type="entry name" value="PPM_2"/>
    <property type="match status" value="1"/>
</dbReference>
<dbReference type="Gene3D" id="3.60.40.10">
    <property type="entry name" value="PPM-type phosphatase domain"/>
    <property type="match status" value="1"/>
</dbReference>
<evidence type="ECO:0000256" key="1">
    <source>
        <dbReference type="SAM" id="MobiDB-lite"/>
    </source>
</evidence>
<accession>A0A8J7WWC4</accession>
<feature type="region of interest" description="Disordered" evidence="1">
    <location>
        <begin position="245"/>
        <end position="284"/>
    </location>
</feature>
<name>A0A8J7WWC4_9ACTN</name>
<evidence type="ECO:0000259" key="2">
    <source>
        <dbReference type="PROSITE" id="PS51746"/>
    </source>
</evidence>
<dbReference type="RefSeq" id="WP_211471278.1">
    <property type="nucleotide sequence ID" value="NZ_JAGSXH010000139.1"/>
</dbReference>
<proteinExistence type="predicted"/>
<dbReference type="SUPFAM" id="SSF81606">
    <property type="entry name" value="PP2C-like"/>
    <property type="match status" value="1"/>
</dbReference>
<dbReference type="SMART" id="SM00331">
    <property type="entry name" value="PP2C_SIG"/>
    <property type="match status" value="1"/>
</dbReference>
<feature type="compositionally biased region" description="Gly residues" evidence="1">
    <location>
        <begin position="271"/>
        <end position="284"/>
    </location>
</feature>
<sequence>MLTVRSAAATDIGRVRKHNEDNAFVGTKVFVVADGMGGHAAGDLASALAVARLRRLDEVNCLDAETLRAHLALANADILDTAEADPQREGMGTTVAGLGLTSIAGTYHWLVFNVGDCRVYRYGGGELAQLTIDHTEVAELVAAGKLTAEQAWAHPRRNVVTRALGADPAPPADVWIVPAGRGERFVVCSDGLPLEVADAQLAQTLDALPEAAAAAAALVRQAVAAGGRDNVTVIVVDTAQQEGGGAGLAAEDAGGAHDASDDTVPRENLGSGSGSGSGSGTVAL</sequence>
<evidence type="ECO:0000313" key="3">
    <source>
        <dbReference type="EMBL" id="MBS2966319.1"/>
    </source>
</evidence>
<dbReference type="SMART" id="SM00332">
    <property type="entry name" value="PP2Cc"/>
    <property type="match status" value="1"/>
</dbReference>
<comment type="caution">
    <text evidence="3">The sequence shown here is derived from an EMBL/GenBank/DDBJ whole genome shotgun (WGS) entry which is preliminary data.</text>
</comment>
<dbReference type="CDD" id="cd00143">
    <property type="entry name" value="PP2Cc"/>
    <property type="match status" value="1"/>
</dbReference>
<dbReference type="GO" id="GO:0004722">
    <property type="term" value="F:protein serine/threonine phosphatase activity"/>
    <property type="evidence" value="ECO:0007669"/>
    <property type="project" value="InterPro"/>
</dbReference>
<gene>
    <name evidence="3" type="ORF">KGA66_24955</name>
</gene>
<evidence type="ECO:0000313" key="4">
    <source>
        <dbReference type="Proteomes" id="UP000677913"/>
    </source>
</evidence>
<organism evidence="3 4">
    <name type="scientific">Actinocrinis puniceicyclus</name>
    <dbReference type="NCBI Taxonomy" id="977794"/>
    <lineage>
        <taxon>Bacteria</taxon>
        <taxon>Bacillati</taxon>
        <taxon>Actinomycetota</taxon>
        <taxon>Actinomycetes</taxon>
        <taxon>Catenulisporales</taxon>
        <taxon>Actinospicaceae</taxon>
        <taxon>Actinocrinis</taxon>
    </lineage>
</organism>
<reference evidence="3" key="1">
    <citation type="submission" date="2021-04" db="EMBL/GenBank/DDBJ databases">
        <title>Genome based classification of Actinospica acidithermotolerans sp. nov., an actinobacterium isolated from an Indonesian hot spring.</title>
        <authorList>
            <person name="Kusuma A.B."/>
            <person name="Putra K.E."/>
            <person name="Nafisah S."/>
            <person name="Loh J."/>
            <person name="Nouioui I."/>
            <person name="Goodfellow M."/>
        </authorList>
    </citation>
    <scope>NUCLEOTIDE SEQUENCE</scope>
    <source>
        <strain evidence="3">DSM 45618</strain>
    </source>
</reference>
<dbReference type="InterPro" id="IPR015655">
    <property type="entry name" value="PP2C"/>
</dbReference>
<feature type="domain" description="PPM-type phosphatase" evidence="2">
    <location>
        <begin position="5"/>
        <end position="238"/>
    </location>
</feature>
<dbReference type="EMBL" id="JAGSXH010000139">
    <property type="protein sequence ID" value="MBS2966319.1"/>
    <property type="molecule type" value="Genomic_DNA"/>
</dbReference>
<keyword evidence="4" id="KW-1185">Reference proteome</keyword>
<dbReference type="Pfam" id="PF13672">
    <property type="entry name" value="PP2C_2"/>
    <property type="match status" value="1"/>
</dbReference>